<keyword evidence="2" id="KW-1185">Reference proteome</keyword>
<organism evidence="1 2">
    <name type="scientific">Hymenobacter humi</name>
    <dbReference type="NCBI Taxonomy" id="1411620"/>
    <lineage>
        <taxon>Bacteria</taxon>
        <taxon>Pseudomonadati</taxon>
        <taxon>Bacteroidota</taxon>
        <taxon>Cytophagia</taxon>
        <taxon>Cytophagales</taxon>
        <taxon>Hymenobacteraceae</taxon>
        <taxon>Hymenobacter</taxon>
    </lineage>
</organism>
<protein>
    <submittedName>
        <fullName evidence="1">Uncharacterized protein</fullName>
    </submittedName>
</protein>
<proteinExistence type="predicted"/>
<gene>
    <name evidence="1" type="ORF">ACFQT0_12815</name>
</gene>
<evidence type="ECO:0000313" key="2">
    <source>
        <dbReference type="Proteomes" id="UP001596513"/>
    </source>
</evidence>
<reference evidence="2" key="1">
    <citation type="journal article" date="2019" name="Int. J. Syst. Evol. Microbiol.">
        <title>The Global Catalogue of Microorganisms (GCM) 10K type strain sequencing project: providing services to taxonomists for standard genome sequencing and annotation.</title>
        <authorList>
            <consortium name="The Broad Institute Genomics Platform"/>
            <consortium name="The Broad Institute Genome Sequencing Center for Infectious Disease"/>
            <person name="Wu L."/>
            <person name="Ma J."/>
        </authorList>
    </citation>
    <scope>NUCLEOTIDE SEQUENCE [LARGE SCALE GENOMIC DNA]</scope>
    <source>
        <strain evidence="2">JCM 19635</strain>
    </source>
</reference>
<comment type="caution">
    <text evidence="1">The sequence shown here is derived from an EMBL/GenBank/DDBJ whole genome shotgun (WGS) entry which is preliminary data.</text>
</comment>
<dbReference type="EMBL" id="JBHTEK010000001">
    <property type="protein sequence ID" value="MFC7668167.1"/>
    <property type="molecule type" value="Genomic_DNA"/>
</dbReference>
<dbReference type="RefSeq" id="WP_380203266.1">
    <property type="nucleotide sequence ID" value="NZ_JBHTEK010000001.1"/>
</dbReference>
<name>A0ABW2U702_9BACT</name>
<evidence type="ECO:0000313" key="1">
    <source>
        <dbReference type="EMBL" id="MFC7668167.1"/>
    </source>
</evidence>
<sequence>MATGQRRSTGAQVVGGDTWKLTAELPGPPGAVTVMGPVVAPAGTVTVIWVGEFTVKPGATVPLNVTCVAPVKLLPVSTTTVPTGPRVGLNEAITGAGITVKLLAETPVPVGVVTVIEPVIAPGGTVTVICVAEFTVKIGA</sequence>
<accession>A0ABW2U702</accession>
<dbReference type="Proteomes" id="UP001596513">
    <property type="component" value="Unassembled WGS sequence"/>
</dbReference>